<feature type="transmembrane region" description="Helical" evidence="6">
    <location>
        <begin position="197"/>
        <end position="218"/>
    </location>
</feature>
<evidence type="ECO:0000256" key="2">
    <source>
        <dbReference type="ARBA" id="ARBA00022475"/>
    </source>
</evidence>
<name>A0ABU8SF40_9LACO</name>
<gene>
    <name evidence="7" type="ORF">R4Y45_01775</name>
</gene>
<dbReference type="PANTHER" id="PTHR42770:SF18">
    <property type="entry name" value="ARGININE_AGMATINE ANTIPORTER"/>
    <property type="match status" value="1"/>
</dbReference>
<dbReference type="PANTHER" id="PTHR42770">
    <property type="entry name" value="AMINO ACID TRANSPORTER-RELATED"/>
    <property type="match status" value="1"/>
</dbReference>
<dbReference type="Pfam" id="PF13520">
    <property type="entry name" value="AA_permease_2"/>
    <property type="match status" value="1"/>
</dbReference>
<accession>A0ABU8SF40</accession>
<organism evidence="7 8">
    <name type="scientific">Holzapfeliella saturejae</name>
    <dbReference type="NCBI Taxonomy" id="3082953"/>
    <lineage>
        <taxon>Bacteria</taxon>
        <taxon>Bacillati</taxon>
        <taxon>Bacillota</taxon>
        <taxon>Bacilli</taxon>
        <taxon>Lactobacillales</taxon>
        <taxon>Lactobacillaceae</taxon>
        <taxon>Holzapfeliella</taxon>
    </lineage>
</organism>
<feature type="transmembrane region" description="Helical" evidence="6">
    <location>
        <begin position="45"/>
        <end position="64"/>
    </location>
</feature>
<feature type="transmembrane region" description="Helical" evidence="6">
    <location>
        <begin position="12"/>
        <end position="33"/>
    </location>
</feature>
<keyword evidence="2" id="KW-1003">Cell membrane</keyword>
<feature type="transmembrane region" description="Helical" evidence="6">
    <location>
        <begin position="126"/>
        <end position="145"/>
    </location>
</feature>
<keyword evidence="3 6" id="KW-0812">Transmembrane</keyword>
<feature type="transmembrane region" description="Helical" evidence="6">
    <location>
        <begin position="326"/>
        <end position="348"/>
    </location>
</feature>
<comment type="caution">
    <text evidence="7">The sequence shown here is derived from an EMBL/GenBank/DDBJ whole genome shotgun (WGS) entry which is preliminary data.</text>
</comment>
<feature type="transmembrane region" description="Helical" evidence="6">
    <location>
        <begin position="384"/>
        <end position="401"/>
    </location>
</feature>
<evidence type="ECO:0000256" key="6">
    <source>
        <dbReference type="SAM" id="Phobius"/>
    </source>
</evidence>
<dbReference type="Gene3D" id="1.20.1740.10">
    <property type="entry name" value="Amino acid/polyamine transporter I"/>
    <property type="match status" value="1"/>
</dbReference>
<evidence type="ECO:0000256" key="3">
    <source>
        <dbReference type="ARBA" id="ARBA00022692"/>
    </source>
</evidence>
<feature type="transmembrane region" description="Helical" evidence="6">
    <location>
        <begin position="407"/>
        <end position="425"/>
    </location>
</feature>
<sequence length="434" mass="46887">MKKSNQNQNQSKLGFWSIVLLGINGVMGSGIFLLPNNAYKSMGTASLLAFVFAAVLVLLIALVIGENASLFKEDGGPYLYTKEAFGNFVSYEVGILNWLAQIFVLATVVNGFITTLAGVSPVFAGGWVKTVAIMITFIILIVLNVRGLKLTKYVNNLMTFSKLIPLFLFLCIGIFFIKGQNFQPFALSQSFEPANFAQTVFLIFYAFGGFEALPLVAGEMENPRKNLPRALIVTISLISAIYIALQVVSIGILGPDLATSVVPVQDAFQRILGPVGGILVAAGTIIASAGASVATAFWTPRPGIALSKNKMLPSFLSKENKKGMPYIGIIITLIISMLISISGSFVYLSQVSSVITFLLFIPTTLALVVFRYTKKEERTFKVKAGKTVAVLAAVISIGLLTQASLDQFLAVLIVLILAIPFYFIYARKNNTEKG</sequence>
<proteinExistence type="predicted"/>
<dbReference type="PIRSF" id="PIRSF006060">
    <property type="entry name" value="AA_transporter"/>
    <property type="match status" value="1"/>
</dbReference>
<dbReference type="InterPro" id="IPR050367">
    <property type="entry name" value="APC_superfamily"/>
</dbReference>
<keyword evidence="8" id="KW-1185">Reference proteome</keyword>
<evidence type="ECO:0000313" key="7">
    <source>
        <dbReference type="EMBL" id="MEJ6347956.1"/>
    </source>
</evidence>
<dbReference type="RefSeq" id="WP_339968674.1">
    <property type="nucleotide sequence ID" value="NZ_JAWMWG010000001.1"/>
</dbReference>
<evidence type="ECO:0000256" key="4">
    <source>
        <dbReference type="ARBA" id="ARBA00022989"/>
    </source>
</evidence>
<dbReference type="EMBL" id="JAWMWG010000001">
    <property type="protein sequence ID" value="MEJ6347956.1"/>
    <property type="molecule type" value="Genomic_DNA"/>
</dbReference>
<keyword evidence="4 6" id="KW-1133">Transmembrane helix</keyword>
<evidence type="ECO:0000256" key="1">
    <source>
        <dbReference type="ARBA" id="ARBA00004651"/>
    </source>
</evidence>
<dbReference type="InterPro" id="IPR002293">
    <property type="entry name" value="AA/rel_permease1"/>
</dbReference>
<feature type="transmembrane region" description="Helical" evidence="6">
    <location>
        <begin position="157"/>
        <end position="177"/>
    </location>
</feature>
<feature type="transmembrane region" description="Helical" evidence="6">
    <location>
        <begin position="274"/>
        <end position="298"/>
    </location>
</feature>
<evidence type="ECO:0000256" key="5">
    <source>
        <dbReference type="ARBA" id="ARBA00023136"/>
    </source>
</evidence>
<comment type="subcellular location">
    <subcellularLocation>
        <location evidence="1">Cell membrane</location>
        <topology evidence="1">Multi-pass membrane protein</topology>
    </subcellularLocation>
</comment>
<feature type="transmembrane region" description="Helical" evidence="6">
    <location>
        <begin position="98"/>
        <end position="120"/>
    </location>
</feature>
<reference evidence="7 8" key="1">
    <citation type="submission" date="2023-10" db="EMBL/GenBank/DDBJ databases">
        <title>Holzapfeliella saturejae sp. nov. isolated from Satureja montana flowers.</title>
        <authorList>
            <person name="Alcantara C."/>
            <person name="Zuniga M."/>
            <person name="Landete J.M."/>
            <person name="Monedero V."/>
        </authorList>
    </citation>
    <scope>NUCLEOTIDE SEQUENCE [LARGE SCALE GENOMIC DNA]</scope>
    <source>
        <strain evidence="7 8">He02</strain>
    </source>
</reference>
<dbReference type="Proteomes" id="UP001377804">
    <property type="component" value="Unassembled WGS sequence"/>
</dbReference>
<feature type="transmembrane region" description="Helical" evidence="6">
    <location>
        <begin position="230"/>
        <end position="254"/>
    </location>
</feature>
<evidence type="ECO:0000313" key="8">
    <source>
        <dbReference type="Proteomes" id="UP001377804"/>
    </source>
</evidence>
<keyword evidence="5 6" id="KW-0472">Membrane</keyword>
<feature type="transmembrane region" description="Helical" evidence="6">
    <location>
        <begin position="354"/>
        <end position="372"/>
    </location>
</feature>
<protein>
    <submittedName>
        <fullName evidence="7">APC family permease</fullName>
    </submittedName>
</protein>